<dbReference type="Gene3D" id="2.160.20.120">
    <property type="match status" value="1"/>
</dbReference>
<accession>A0A4V5P0B8</accession>
<evidence type="ECO:0000259" key="1">
    <source>
        <dbReference type="Pfam" id="PF10988"/>
    </source>
</evidence>
<reference evidence="2 3" key="1">
    <citation type="submission" date="2019-04" db="EMBL/GenBank/DDBJ databases">
        <title>Pedobacter sp. RP-3-22 sp. nov., isolated from Arctic soil.</title>
        <authorList>
            <person name="Dahal R.H."/>
            <person name="Kim D.-U."/>
        </authorList>
    </citation>
    <scope>NUCLEOTIDE SEQUENCE [LARGE SCALE GENOMIC DNA]</scope>
    <source>
        <strain evidence="2 3">RP-3-22</strain>
    </source>
</reference>
<dbReference type="OrthoDB" id="1150922at2"/>
<protein>
    <submittedName>
        <fullName evidence="2">DUF2807 domain-containing protein</fullName>
    </submittedName>
</protein>
<dbReference type="InterPro" id="IPR021255">
    <property type="entry name" value="DUF2807"/>
</dbReference>
<name>A0A4V5P0B8_9SPHI</name>
<organism evidence="2 3">
    <name type="scientific">Pedobacter polaris</name>
    <dbReference type="NCBI Taxonomy" id="2571273"/>
    <lineage>
        <taxon>Bacteria</taxon>
        <taxon>Pseudomonadati</taxon>
        <taxon>Bacteroidota</taxon>
        <taxon>Sphingobacteriia</taxon>
        <taxon>Sphingobacteriales</taxon>
        <taxon>Sphingobacteriaceae</taxon>
        <taxon>Pedobacter</taxon>
    </lineage>
</organism>
<dbReference type="RefSeq" id="WP_136839303.1">
    <property type="nucleotide sequence ID" value="NZ_SWBR01000001.1"/>
</dbReference>
<dbReference type="Proteomes" id="UP000309488">
    <property type="component" value="Unassembled WGS sequence"/>
</dbReference>
<sequence>MKKLITVSFIAIICLTSCEKDRITADGNVISETRNPGTFTKIYTSGSNNVHVNYGNEYKVELKGSGNLIPYFKTNVVNGKLHLSYEHVNVKRNDIEIFVTMPTIKSVAISGSGTIGLNGNFPFIDFLSFEISGSGDIIAKSNMLVEEMDINISGSGKADAEKITCDYADVTISGSGDAKIRIKDKLKAFISGSGKVYYSGNATVESHISGSGKVIKL</sequence>
<gene>
    <name evidence="2" type="ORF">FA048_06110</name>
</gene>
<evidence type="ECO:0000313" key="3">
    <source>
        <dbReference type="Proteomes" id="UP000309488"/>
    </source>
</evidence>
<dbReference type="Pfam" id="PF10988">
    <property type="entry name" value="DUF2807"/>
    <property type="match status" value="1"/>
</dbReference>
<comment type="caution">
    <text evidence="2">The sequence shown here is derived from an EMBL/GenBank/DDBJ whole genome shotgun (WGS) entry which is preliminary data.</text>
</comment>
<feature type="domain" description="Putative auto-transporter adhesin head GIN" evidence="1">
    <location>
        <begin position="39"/>
        <end position="202"/>
    </location>
</feature>
<proteinExistence type="predicted"/>
<dbReference type="EMBL" id="SWBR01000001">
    <property type="protein sequence ID" value="TKC13182.1"/>
    <property type="molecule type" value="Genomic_DNA"/>
</dbReference>
<evidence type="ECO:0000313" key="2">
    <source>
        <dbReference type="EMBL" id="TKC13182.1"/>
    </source>
</evidence>
<dbReference type="PANTHER" id="PTHR39200">
    <property type="entry name" value="HYPOTHETICAL EXPORTED PROTEIN"/>
    <property type="match status" value="1"/>
</dbReference>
<keyword evidence="3" id="KW-1185">Reference proteome</keyword>
<dbReference type="AlphaFoldDB" id="A0A4V5P0B8"/>
<dbReference type="PANTHER" id="PTHR39200:SF1">
    <property type="entry name" value="AUTO-TRANSPORTER ADHESIN HEAD GIN DOMAIN-CONTAINING PROTEIN-RELATED"/>
    <property type="match status" value="1"/>
</dbReference>